<evidence type="ECO:0000313" key="1">
    <source>
        <dbReference type="EMBL" id="MDX8053722.1"/>
    </source>
</evidence>
<dbReference type="RefSeq" id="WP_319987528.1">
    <property type="nucleotide sequence ID" value="NZ_JAXAVV010000017.1"/>
</dbReference>
<keyword evidence="2" id="KW-1185">Reference proteome</keyword>
<evidence type="ECO:0000313" key="2">
    <source>
        <dbReference type="Proteomes" id="UP001271792"/>
    </source>
</evidence>
<gene>
    <name evidence="1" type="ORF">SK571_30490</name>
</gene>
<dbReference type="InterPro" id="IPR014729">
    <property type="entry name" value="Rossmann-like_a/b/a_fold"/>
</dbReference>
<proteinExistence type="predicted"/>
<accession>A0ABU4TZH1</accession>
<organism evidence="1 2">
    <name type="scientific">Lentzea kristufekii</name>
    <dbReference type="NCBI Taxonomy" id="3095430"/>
    <lineage>
        <taxon>Bacteria</taxon>
        <taxon>Bacillati</taxon>
        <taxon>Actinomycetota</taxon>
        <taxon>Actinomycetes</taxon>
        <taxon>Pseudonocardiales</taxon>
        <taxon>Pseudonocardiaceae</taxon>
        <taxon>Lentzea</taxon>
    </lineage>
</organism>
<name>A0ABU4TZH1_9PSEU</name>
<comment type="caution">
    <text evidence="1">The sequence shown here is derived from an EMBL/GenBank/DDBJ whole genome shotgun (WGS) entry which is preliminary data.</text>
</comment>
<dbReference type="EMBL" id="JAXAVV010000017">
    <property type="protein sequence ID" value="MDX8053722.1"/>
    <property type="molecule type" value="Genomic_DNA"/>
</dbReference>
<dbReference type="Proteomes" id="UP001271792">
    <property type="component" value="Unassembled WGS sequence"/>
</dbReference>
<sequence>MATELVENFRYTSEMYREFVTAGPNAASEFDCLFMYSGGKDSTFMLDRFVNGLGKRVLAYTFDIPFESKHSVQNVRGMRDKIDAEFLLDSDDDGITKVMTEIFSRSPEKPGKYLDEKLPCYSCRSFFLIRAILVAFERKIPCIALCADPQQILTMESDVRKVVQGFYRTFGAKLTDEVFKGRIEEILFAPAEELPRIVFPYIGSRYDYDPDQMVAEMKDKGLYSASPLETHCRLFGLLNLYSYTHWGSMYYKINASSHLRAAHRNPDQQRTSFSLKFPKALNVIELEERLRTTLFAISANEGDPAEHERELIELFSMLGATEDAAAHVARTCLDLKETAAEFGIPLPRR</sequence>
<protein>
    <submittedName>
        <fullName evidence="1">OzmP</fullName>
    </submittedName>
</protein>
<dbReference type="SUPFAM" id="SSF52402">
    <property type="entry name" value="Adenine nucleotide alpha hydrolases-like"/>
    <property type="match status" value="1"/>
</dbReference>
<reference evidence="1 2" key="2">
    <citation type="submission" date="2023-11" db="EMBL/GenBank/DDBJ databases">
        <authorList>
            <person name="Lara A.C."/>
            <person name="Chronakova A."/>
        </authorList>
    </citation>
    <scope>NUCLEOTIDE SEQUENCE [LARGE SCALE GENOMIC DNA]</scope>
    <source>
        <strain evidence="1 2">BCCO 10_0798</strain>
    </source>
</reference>
<dbReference type="Gene3D" id="3.40.50.620">
    <property type="entry name" value="HUPs"/>
    <property type="match status" value="1"/>
</dbReference>
<reference evidence="1 2" key="1">
    <citation type="submission" date="2023-11" db="EMBL/GenBank/DDBJ databases">
        <title>Lentzea sokolovensis, sp. nov., Lentzea kristufkii, sp. nov., and Lentzea miocenensis, sp. nov., rare actinobacteria from Sokolov Coal Basin, Miocene lacustrine sediment, Czech Republic.</title>
        <authorList>
            <person name="Lara A."/>
            <person name="Kotroba L."/>
            <person name="Nouioui I."/>
            <person name="Neumann-Schaal M."/>
            <person name="Mast Y."/>
            <person name="Chronakova A."/>
        </authorList>
    </citation>
    <scope>NUCLEOTIDE SEQUENCE [LARGE SCALE GENOMIC DNA]</scope>
    <source>
        <strain evidence="1 2">BCCO 10_0798</strain>
    </source>
</reference>